<reference evidence="21" key="3">
    <citation type="submission" date="2019-06" db="EMBL/GenBank/DDBJ databases">
        <title>Co-occurence of chitin degradation, pigmentation and bioactivity in marine Pseudoalteromonas.</title>
        <authorList>
            <person name="Sonnenschein E.C."/>
            <person name="Bech P.K."/>
        </authorList>
    </citation>
    <scope>NUCLEOTIDE SEQUENCE [LARGE SCALE GENOMIC DNA]</scope>
    <source>
        <strain evidence="21">S2897</strain>
    </source>
</reference>
<dbReference type="GO" id="GO:0005886">
    <property type="term" value="C:plasma membrane"/>
    <property type="evidence" value="ECO:0007669"/>
    <property type="project" value="UniProtKB-SubCell"/>
</dbReference>
<evidence type="ECO:0000256" key="2">
    <source>
        <dbReference type="ARBA" id="ARBA00003002"/>
    </source>
</evidence>
<organism evidence="18 20">
    <name type="scientific">Pseudoalteromonas ruthenica</name>
    <dbReference type="NCBI Taxonomy" id="151081"/>
    <lineage>
        <taxon>Bacteria</taxon>
        <taxon>Pseudomonadati</taxon>
        <taxon>Pseudomonadota</taxon>
        <taxon>Gammaproteobacteria</taxon>
        <taxon>Alteromonadales</taxon>
        <taxon>Pseudoalteromonadaceae</taxon>
        <taxon>Pseudoalteromonas</taxon>
    </lineage>
</organism>
<comment type="subunit">
    <text evidence="5 16">Heterotrimer of an alpha, a beta and a gamma subunit.</text>
</comment>
<keyword evidence="14 16" id="KW-0739">Sodium transport</keyword>
<evidence type="ECO:0000313" key="20">
    <source>
        <dbReference type="Proteomes" id="UP000033664"/>
    </source>
</evidence>
<dbReference type="GO" id="GO:0036376">
    <property type="term" value="P:sodium ion export across plasma membrane"/>
    <property type="evidence" value="ECO:0007669"/>
    <property type="project" value="InterPro"/>
</dbReference>
<dbReference type="GO" id="GO:0008948">
    <property type="term" value="F:oxaloacetate decarboxylase activity"/>
    <property type="evidence" value="ECO:0007669"/>
    <property type="project" value="UniProtKB-UniRule"/>
</dbReference>
<comment type="subcellular location">
    <subcellularLocation>
        <location evidence="3 16 17">Cell membrane</location>
        <topology evidence="3 16 17">Single-pass membrane protein</topology>
    </subcellularLocation>
</comment>
<comment type="catalytic activity">
    <reaction evidence="15 16 17">
        <text>oxaloacetate + 2 Na(+)(in) + H(+) = pyruvate + 2 Na(+)(out) + CO2</text>
        <dbReference type="Rhea" id="RHEA:57724"/>
        <dbReference type="ChEBI" id="CHEBI:15361"/>
        <dbReference type="ChEBI" id="CHEBI:15378"/>
        <dbReference type="ChEBI" id="CHEBI:16452"/>
        <dbReference type="ChEBI" id="CHEBI:16526"/>
        <dbReference type="ChEBI" id="CHEBI:29101"/>
        <dbReference type="EC" id="7.2.4.2"/>
    </reaction>
</comment>
<comment type="function">
    <text evidence="2 16 17">Catalyzes the decarboxylation of oxaloacetate coupled to Na(+) translocation.</text>
</comment>
<comment type="similarity">
    <text evidence="4 16 17">Belongs to the OadG family.</text>
</comment>
<gene>
    <name evidence="16" type="primary">oadG</name>
    <name evidence="19" type="ORF">CWC05_05880</name>
    <name evidence="18" type="ORF">TW72_15005</name>
</gene>
<evidence type="ECO:0000256" key="15">
    <source>
        <dbReference type="ARBA" id="ARBA00048176"/>
    </source>
</evidence>
<dbReference type="EMBL" id="JXXZ01000013">
    <property type="protein sequence ID" value="KJY97134.1"/>
    <property type="molecule type" value="Genomic_DNA"/>
</dbReference>
<comment type="cofactor">
    <cofactor evidence="1 16 17">
        <name>Na(+)</name>
        <dbReference type="ChEBI" id="CHEBI:29101"/>
    </cofactor>
</comment>
<feature type="transmembrane region" description="Helical" evidence="16 17">
    <location>
        <begin position="12"/>
        <end position="32"/>
    </location>
</feature>
<sequence>MDITALLIEAAWLMATGMVVVFVFLLILIGALRLMSYIFADTEQAQANQQASATTTHHSKRPSKAHIAAIAAAVHQYKKQ</sequence>
<reference evidence="19" key="4">
    <citation type="submission" date="2019-09" db="EMBL/GenBank/DDBJ databases">
        <title>Co-occurence of chitin degradation, pigmentation and bioactivity in marine Pseudoalteromonas.</title>
        <authorList>
            <person name="Sonnenschein E.C."/>
            <person name="Bech P.K."/>
        </authorList>
    </citation>
    <scope>NUCLEOTIDE SEQUENCE</scope>
    <source>
        <strain evidence="19">S2897</strain>
    </source>
</reference>
<keyword evidence="9 16" id="KW-1278">Translocase</keyword>
<dbReference type="STRING" id="151081.TW72_15005"/>
<dbReference type="AlphaFoldDB" id="A0A0F4PYT6"/>
<keyword evidence="8 16" id="KW-0812">Transmembrane</keyword>
<dbReference type="Proteomes" id="UP000033664">
    <property type="component" value="Unassembled WGS sequence"/>
</dbReference>
<dbReference type="GeneID" id="58229807"/>
<evidence type="ECO:0000256" key="12">
    <source>
        <dbReference type="ARBA" id="ARBA00023065"/>
    </source>
</evidence>
<keyword evidence="6 16" id="KW-0813">Transport</keyword>
<evidence type="ECO:0000256" key="1">
    <source>
        <dbReference type="ARBA" id="ARBA00001959"/>
    </source>
</evidence>
<evidence type="ECO:0000313" key="19">
    <source>
        <dbReference type="EMBL" id="TMP87822.1"/>
    </source>
</evidence>
<keyword evidence="13 16" id="KW-0472">Membrane</keyword>
<dbReference type="RefSeq" id="WP_022946930.1">
    <property type="nucleotide sequence ID" value="NZ_CP023396.1"/>
</dbReference>
<keyword evidence="20" id="KW-1185">Reference proteome</keyword>
<dbReference type="InterPro" id="IPR023424">
    <property type="entry name" value="OadG"/>
</dbReference>
<evidence type="ECO:0000256" key="3">
    <source>
        <dbReference type="ARBA" id="ARBA00004162"/>
    </source>
</evidence>
<protein>
    <recommendedName>
        <fullName evidence="16">Probable oxaloacetate decarboxylase gamma chain</fullName>
        <ecNumber evidence="16">7.2.4.2</ecNumber>
    </recommendedName>
</protein>
<keyword evidence="10 16" id="KW-1133">Transmembrane helix</keyword>
<evidence type="ECO:0000256" key="11">
    <source>
        <dbReference type="ARBA" id="ARBA00023053"/>
    </source>
</evidence>
<proteinExistence type="inferred from homology"/>
<evidence type="ECO:0000256" key="16">
    <source>
        <dbReference type="HAMAP-Rule" id="MF_00404"/>
    </source>
</evidence>
<dbReference type="EMBL" id="PNCG01000004">
    <property type="protein sequence ID" value="TMP87822.1"/>
    <property type="molecule type" value="Genomic_DNA"/>
</dbReference>
<evidence type="ECO:0000256" key="17">
    <source>
        <dbReference type="RuleBase" id="RU004278"/>
    </source>
</evidence>
<dbReference type="eggNOG" id="ENOG5032TGK">
    <property type="taxonomic scope" value="Bacteria"/>
</dbReference>
<reference evidence="19 21" key="2">
    <citation type="submission" date="2017-12" db="EMBL/GenBank/DDBJ databases">
        <authorList>
            <person name="Paulsen S."/>
            <person name="Gram L.K."/>
        </authorList>
    </citation>
    <scope>NUCLEOTIDE SEQUENCE [LARGE SCALE GENOMIC DNA]</scope>
    <source>
        <strain evidence="19 21">S2897</strain>
    </source>
</reference>
<dbReference type="InterPro" id="IPR005899">
    <property type="entry name" value="Na_pump_deCOase"/>
</dbReference>
<dbReference type="NCBIfam" id="TIGR01195">
    <property type="entry name" value="oadG_fam"/>
    <property type="match status" value="1"/>
</dbReference>
<evidence type="ECO:0000256" key="14">
    <source>
        <dbReference type="ARBA" id="ARBA00023201"/>
    </source>
</evidence>
<evidence type="ECO:0000256" key="6">
    <source>
        <dbReference type="ARBA" id="ARBA00022448"/>
    </source>
</evidence>
<keyword evidence="11 16" id="KW-0915">Sodium</keyword>
<dbReference type="Proteomes" id="UP000305874">
    <property type="component" value="Unassembled WGS sequence"/>
</dbReference>
<evidence type="ECO:0000256" key="5">
    <source>
        <dbReference type="ARBA" id="ARBA00011869"/>
    </source>
</evidence>
<reference evidence="18 20" key="1">
    <citation type="journal article" date="2015" name="BMC Genomics">
        <title>Genome mining reveals unlocked bioactive potential of marine Gram-negative bacteria.</title>
        <authorList>
            <person name="Machado H."/>
            <person name="Sonnenschein E.C."/>
            <person name="Melchiorsen J."/>
            <person name="Gram L."/>
        </authorList>
    </citation>
    <scope>NUCLEOTIDE SEQUENCE [LARGE SCALE GENOMIC DNA]</scope>
    <source>
        <strain evidence="18 20">S3137</strain>
    </source>
</reference>
<evidence type="ECO:0000256" key="7">
    <source>
        <dbReference type="ARBA" id="ARBA00022475"/>
    </source>
</evidence>
<keyword evidence="12 16" id="KW-0406">Ion transport</keyword>
<evidence type="ECO:0000313" key="21">
    <source>
        <dbReference type="Proteomes" id="UP000305874"/>
    </source>
</evidence>
<evidence type="ECO:0000256" key="9">
    <source>
        <dbReference type="ARBA" id="ARBA00022967"/>
    </source>
</evidence>
<dbReference type="GO" id="GO:0015451">
    <property type="term" value="F:decarboxylation-driven active transmembrane transporter activity"/>
    <property type="evidence" value="ECO:0007669"/>
    <property type="project" value="UniProtKB-EC"/>
</dbReference>
<name>A0A0F4PYT6_9GAMM</name>
<accession>A0A0F4PYT6</accession>
<dbReference type="EC" id="7.2.4.2" evidence="16"/>
<comment type="caution">
    <text evidence="18">The sequence shown here is derived from an EMBL/GenBank/DDBJ whole genome shotgun (WGS) entry which is preliminary data.</text>
</comment>
<keyword evidence="7 16" id="KW-1003">Cell membrane</keyword>
<evidence type="ECO:0000313" key="18">
    <source>
        <dbReference type="EMBL" id="KJY97134.1"/>
    </source>
</evidence>
<evidence type="ECO:0000256" key="13">
    <source>
        <dbReference type="ARBA" id="ARBA00023136"/>
    </source>
</evidence>
<dbReference type="GO" id="GO:0015081">
    <property type="term" value="F:sodium ion transmembrane transporter activity"/>
    <property type="evidence" value="ECO:0007669"/>
    <property type="project" value="UniProtKB-UniRule"/>
</dbReference>
<evidence type="ECO:0000256" key="8">
    <source>
        <dbReference type="ARBA" id="ARBA00022692"/>
    </source>
</evidence>
<dbReference type="HAMAP" id="MF_00404">
    <property type="entry name" value="OadG"/>
    <property type="match status" value="1"/>
</dbReference>
<dbReference type="Pfam" id="PF04277">
    <property type="entry name" value="OAD_gamma"/>
    <property type="match status" value="1"/>
</dbReference>
<evidence type="ECO:0000256" key="4">
    <source>
        <dbReference type="ARBA" id="ARBA00005844"/>
    </source>
</evidence>
<dbReference type="PATRIC" id="fig|151081.8.peg.680"/>
<evidence type="ECO:0000256" key="10">
    <source>
        <dbReference type="ARBA" id="ARBA00022989"/>
    </source>
</evidence>